<reference evidence="12" key="1">
    <citation type="submission" date="2016-06" db="EMBL/GenBank/DDBJ databases">
        <title>Parallel loss of symbiosis genes in relatives of nitrogen-fixing non-legume Parasponia.</title>
        <authorList>
            <person name="Van Velzen R."/>
            <person name="Holmer R."/>
            <person name="Bu F."/>
            <person name="Rutten L."/>
            <person name="Van Zeijl A."/>
            <person name="Liu W."/>
            <person name="Santuari L."/>
            <person name="Cao Q."/>
            <person name="Sharma T."/>
            <person name="Shen D."/>
            <person name="Roswanjaya Y."/>
            <person name="Wardhani T."/>
            <person name="Kalhor M.S."/>
            <person name="Jansen J."/>
            <person name="Van den Hoogen J."/>
            <person name="Gungor B."/>
            <person name="Hartog M."/>
            <person name="Hontelez J."/>
            <person name="Verver J."/>
            <person name="Yang W.-C."/>
            <person name="Schijlen E."/>
            <person name="Repin R."/>
            <person name="Schilthuizen M."/>
            <person name="Schranz E."/>
            <person name="Heidstra R."/>
            <person name="Miyata K."/>
            <person name="Fedorova E."/>
            <person name="Kohlen W."/>
            <person name="Bisseling T."/>
            <person name="Smit S."/>
            <person name="Geurts R."/>
        </authorList>
    </citation>
    <scope>NUCLEOTIDE SEQUENCE [LARGE SCALE GENOMIC DNA]</scope>
    <source>
        <strain evidence="12">cv. RG33-2</strain>
    </source>
</reference>
<comment type="catalytic activity">
    <reaction evidence="9">
        <text>L-tyrosyl-[protein] + ATP = O-phospho-L-tyrosyl-[protein] + ADP + H(+)</text>
        <dbReference type="Rhea" id="RHEA:10596"/>
        <dbReference type="Rhea" id="RHEA-COMP:10136"/>
        <dbReference type="Rhea" id="RHEA-COMP:20101"/>
        <dbReference type="ChEBI" id="CHEBI:15378"/>
        <dbReference type="ChEBI" id="CHEBI:30616"/>
        <dbReference type="ChEBI" id="CHEBI:46858"/>
        <dbReference type="ChEBI" id="CHEBI:61978"/>
        <dbReference type="ChEBI" id="CHEBI:456216"/>
        <dbReference type="EC" id="2.7.12.2"/>
    </reaction>
</comment>
<dbReference type="GO" id="GO:0005524">
    <property type="term" value="F:ATP binding"/>
    <property type="evidence" value="ECO:0007669"/>
    <property type="project" value="UniProtKB-KW"/>
</dbReference>
<dbReference type="AlphaFoldDB" id="A0A2P5FM76"/>
<keyword evidence="4" id="KW-0067">ATP-binding</keyword>
<evidence type="ECO:0000256" key="2">
    <source>
        <dbReference type="ARBA" id="ARBA00022741"/>
    </source>
</evidence>
<dbReference type="EMBL" id="JXTC01000021">
    <property type="protein sequence ID" value="PON98876.1"/>
    <property type="molecule type" value="Genomic_DNA"/>
</dbReference>
<dbReference type="PANTHER" id="PTHR48013">
    <property type="entry name" value="DUAL SPECIFICITY MITOGEN-ACTIVATED PROTEIN KINASE KINASE 5-RELATED"/>
    <property type="match status" value="1"/>
</dbReference>
<comment type="catalytic activity">
    <reaction evidence="8">
        <text>L-threonyl-[protein] + ATP = O-phospho-L-threonyl-[protein] + ADP + H(+)</text>
        <dbReference type="Rhea" id="RHEA:46608"/>
        <dbReference type="Rhea" id="RHEA-COMP:11060"/>
        <dbReference type="Rhea" id="RHEA-COMP:11605"/>
        <dbReference type="ChEBI" id="CHEBI:15378"/>
        <dbReference type="ChEBI" id="CHEBI:30013"/>
        <dbReference type="ChEBI" id="CHEBI:30616"/>
        <dbReference type="ChEBI" id="CHEBI:61977"/>
        <dbReference type="ChEBI" id="CHEBI:456216"/>
        <dbReference type="EC" id="2.7.12.2"/>
    </reaction>
</comment>
<dbReference type="Gene3D" id="1.10.510.10">
    <property type="entry name" value="Transferase(Phosphotransferase) domain 1"/>
    <property type="match status" value="1"/>
</dbReference>
<evidence type="ECO:0000313" key="11">
    <source>
        <dbReference type="EMBL" id="PON98876.1"/>
    </source>
</evidence>
<evidence type="ECO:0000256" key="6">
    <source>
        <dbReference type="ARBA" id="ARBA00038999"/>
    </source>
</evidence>
<dbReference type="InterPro" id="IPR000719">
    <property type="entry name" value="Prot_kinase_dom"/>
</dbReference>
<evidence type="ECO:0000256" key="7">
    <source>
        <dbReference type="ARBA" id="ARBA00049014"/>
    </source>
</evidence>
<dbReference type="Gene3D" id="3.30.200.20">
    <property type="entry name" value="Phosphorylase Kinase, domain 1"/>
    <property type="match status" value="1"/>
</dbReference>
<dbReference type="PANTHER" id="PTHR48013:SF9">
    <property type="entry name" value="DUAL SPECIFICITY MITOGEN-ACTIVATED PROTEIN KINASE KINASE 5"/>
    <property type="match status" value="1"/>
</dbReference>
<sequence length="289" mass="32094">MAVVGEPRKLNLADKNNKSFSAADLAKLQVLGRGNGRTVYKVRHRLTSETYALKLIHGVPTDPASRRQLIREMSILRRTDSPHVVRCHEIFEKPSGEMAILMEYMDSGTLETLLRSQGTFSEYELADVAQKVLKGLHYLHSHNIVHRGIKPANILVNSKMEVKISDFRVSKTLDAACTSYVGACAYMSPEQFDPATYGGSNGSAGDIWSLGLTLMELYMGHFPLFPPAAQKPNFPTLMFAICFGEPPALPRAASQELRSFLACCLHKDSTKRWSAAQLLSHPFVMSYFG</sequence>
<protein>
    <recommendedName>
        <fullName evidence="6">mitogen-activated protein kinase kinase</fullName>
        <ecNumber evidence="6">2.7.12.2</ecNumber>
    </recommendedName>
</protein>
<dbReference type="CDD" id="cd06623">
    <property type="entry name" value="PKc_MAPKK_plant_like"/>
    <property type="match status" value="1"/>
</dbReference>
<comment type="catalytic activity">
    <reaction evidence="7">
        <text>L-seryl-[protein] + ATP = O-phospho-L-seryl-[protein] + ADP + H(+)</text>
        <dbReference type="Rhea" id="RHEA:17989"/>
        <dbReference type="Rhea" id="RHEA-COMP:9863"/>
        <dbReference type="Rhea" id="RHEA-COMP:11604"/>
        <dbReference type="ChEBI" id="CHEBI:15378"/>
        <dbReference type="ChEBI" id="CHEBI:29999"/>
        <dbReference type="ChEBI" id="CHEBI:30616"/>
        <dbReference type="ChEBI" id="CHEBI:83421"/>
        <dbReference type="ChEBI" id="CHEBI:456216"/>
        <dbReference type="EC" id="2.7.12.2"/>
    </reaction>
</comment>
<accession>A0A2P5FM76</accession>
<dbReference type="Proteomes" id="UP000237000">
    <property type="component" value="Unassembled WGS sequence"/>
</dbReference>
<evidence type="ECO:0000259" key="10">
    <source>
        <dbReference type="PROSITE" id="PS50011"/>
    </source>
</evidence>
<evidence type="ECO:0000256" key="8">
    <source>
        <dbReference type="ARBA" id="ARBA00049299"/>
    </source>
</evidence>
<dbReference type="PRINTS" id="PR00109">
    <property type="entry name" value="TYRKINASE"/>
</dbReference>
<evidence type="ECO:0000256" key="1">
    <source>
        <dbReference type="ARBA" id="ARBA00022679"/>
    </source>
</evidence>
<keyword evidence="3 11" id="KW-0418">Kinase</keyword>
<dbReference type="OrthoDB" id="8693905at2759"/>
<comment type="similarity">
    <text evidence="5">Belongs to the protein kinase superfamily. STE Ser/Thr protein kinase family. MAP kinase kinase subfamily.</text>
</comment>
<gene>
    <name evidence="11" type="ORF">TorRG33x02_051130</name>
</gene>
<dbReference type="SUPFAM" id="SSF56112">
    <property type="entry name" value="Protein kinase-like (PK-like)"/>
    <property type="match status" value="1"/>
</dbReference>
<dbReference type="InterPro" id="IPR001245">
    <property type="entry name" value="Ser-Thr/Tyr_kinase_cat_dom"/>
</dbReference>
<name>A0A2P5FM76_TREOI</name>
<evidence type="ECO:0000256" key="9">
    <source>
        <dbReference type="ARBA" id="ARBA00051693"/>
    </source>
</evidence>
<evidence type="ECO:0000256" key="3">
    <source>
        <dbReference type="ARBA" id="ARBA00022777"/>
    </source>
</evidence>
<keyword evidence="12" id="KW-1185">Reference proteome</keyword>
<evidence type="ECO:0000256" key="4">
    <source>
        <dbReference type="ARBA" id="ARBA00022840"/>
    </source>
</evidence>
<comment type="caution">
    <text evidence="11">The sequence shown here is derived from an EMBL/GenBank/DDBJ whole genome shotgun (WGS) entry which is preliminary data.</text>
</comment>
<dbReference type="STRING" id="63057.A0A2P5FM76"/>
<dbReference type="PROSITE" id="PS50011">
    <property type="entry name" value="PROTEIN_KINASE_DOM"/>
    <property type="match status" value="1"/>
</dbReference>
<proteinExistence type="inferred from homology"/>
<keyword evidence="2" id="KW-0547">Nucleotide-binding</keyword>
<keyword evidence="1" id="KW-0808">Transferase</keyword>
<dbReference type="FunCoup" id="A0A2P5FM76">
    <property type="interactions" value="227"/>
</dbReference>
<organism evidence="11 12">
    <name type="scientific">Trema orientale</name>
    <name type="common">Charcoal tree</name>
    <name type="synonym">Celtis orientalis</name>
    <dbReference type="NCBI Taxonomy" id="63057"/>
    <lineage>
        <taxon>Eukaryota</taxon>
        <taxon>Viridiplantae</taxon>
        <taxon>Streptophyta</taxon>
        <taxon>Embryophyta</taxon>
        <taxon>Tracheophyta</taxon>
        <taxon>Spermatophyta</taxon>
        <taxon>Magnoliopsida</taxon>
        <taxon>eudicotyledons</taxon>
        <taxon>Gunneridae</taxon>
        <taxon>Pentapetalae</taxon>
        <taxon>rosids</taxon>
        <taxon>fabids</taxon>
        <taxon>Rosales</taxon>
        <taxon>Cannabaceae</taxon>
        <taxon>Trema</taxon>
    </lineage>
</organism>
<evidence type="ECO:0000313" key="12">
    <source>
        <dbReference type="Proteomes" id="UP000237000"/>
    </source>
</evidence>
<dbReference type="Pfam" id="PF00069">
    <property type="entry name" value="Pkinase"/>
    <property type="match status" value="1"/>
</dbReference>
<feature type="domain" description="Protein kinase" evidence="10">
    <location>
        <begin position="25"/>
        <end position="284"/>
    </location>
</feature>
<dbReference type="InterPro" id="IPR011009">
    <property type="entry name" value="Kinase-like_dom_sf"/>
</dbReference>
<evidence type="ECO:0000256" key="5">
    <source>
        <dbReference type="ARBA" id="ARBA00038035"/>
    </source>
</evidence>
<dbReference type="EC" id="2.7.12.2" evidence="6"/>
<dbReference type="GO" id="GO:0004708">
    <property type="term" value="F:MAP kinase kinase activity"/>
    <property type="evidence" value="ECO:0007669"/>
    <property type="project" value="UniProtKB-EC"/>
</dbReference>
<dbReference type="InParanoid" id="A0A2P5FM76"/>